<comment type="caution">
    <text evidence="1">The sequence shown here is derived from an EMBL/GenBank/DDBJ whole genome shotgun (WGS) entry which is preliminary data.</text>
</comment>
<keyword evidence="2" id="KW-1185">Reference proteome</keyword>
<reference evidence="1 2" key="1">
    <citation type="submission" date="2023-11" db="EMBL/GenBank/DDBJ databases">
        <title>Halocaridina rubra genome assembly.</title>
        <authorList>
            <person name="Smith C."/>
        </authorList>
    </citation>
    <scope>NUCLEOTIDE SEQUENCE [LARGE SCALE GENOMIC DNA]</scope>
    <source>
        <strain evidence="1">EP-1</strain>
        <tissue evidence="1">Whole</tissue>
    </source>
</reference>
<accession>A0AAN8WPV0</accession>
<dbReference type="EMBL" id="JAXCGZ010017485">
    <property type="protein sequence ID" value="KAK7068036.1"/>
    <property type="molecule type" value="Genomic_DNA"/>
</dbReference>
<evidence type="ECO:0000313" key="1">
    <source>
        <dbReference type="EMBL" id="KAK7068036.1"/>
    </source>
</evidence>
<name>A0AAN8WPV0_HALRR</name>
<proteinExistence type="predicted"/>
<evidence type="ECO:0000313" key="2">
    <source>
        <dbReference type="Proteomes" id="UP001381693"/>
    </source>
</evidence>
<dbReference type="AlphaFoldDB" id="A0AAN8WPV0"/>
<dbReference type="Proteomes" id="UP001381693">
    <property type="component" value="Unassembled WGS sequence"/>
</dbReference>
<gene>
    <name evidence="1" type="ORF">SK128_000001</name>
</gene>
<sequence>MKILSKKKLMKKHGCFGQGHWSLNESHDLETTGHAFNIKTRVLELTSSDLASKVKYYILLGHISQHSIISSHFVRNFRVSAMKSFLSSSRD</sequence>
<protein>
    <submittedName>
        <fullName evidence="1">Uncharacterized protein</fullName>
    </submittedName>
</protein>
<organism evidence="1 2">
    <name type="scientific">Halocaridina rubra</name>
    <name type="common">Hawaiian red shrimp</name>
    <dbReference type="NCBI Taxonomy" id="373956"/>
    <lineage>
        <taxon>Eukaryota</taxon>
        <taxon>Metazoa</taxon>
        <taxon>Ecdysozoa</taxon>
        <taxon>Arthropoda</taxon>
        <taxon>Crustacea</taxon>
        <taxon>Multicrustacea</taxon>
        <taxon>Malacostraca</taxon>
        <taxon>Eumalacostraca</taxon>
        <taxon>Eucarida</taxon>
        <taxon>Decapoda</taxon>
        <taxon>Pleocyemata</taxon>
        <taxon>Caridea</taxon>
        <taxon>Atyoidea</taxon>
        <taxon>Atyidae</taxon>
        <taxon>Halocaridina</taxon>
    </lineage>
</organism>